<keyword evidence="3" id="KW-1185">Reference proteome</keyword>
<sequence>ICSGGATNASSSSDVATTDAAEVTAVDMEAVATESATALMEAADASRQSQSEKLCTRLNDCERMFGESSSDDAAEVTAVDMEAVATESATALMEAADASRQSQIDSCNTGSSDDSSDGSSDGRLNDCGRMIGESSSDGSYATESATAVMEAADASRQSQIDSCNRGRCSAMVVVMSGTGGSGDYRCSGNHSSCYGGSSHGKCNCCGGGCRCKPSKL</sequence>
<organism evidence="2 3">
    <name type="scientific">Diploptera punctata</name>
    <name type="common">Pacific beetle cockroach</name>
    <dbReference type="NCBI Taxonomy" id="6984"/>
    <lineage>
        <taxon>Eukaryota</taxon>
        <taxon>Metazoa</taxon>
        <taxon>Ecdysozoa</taxon>
        <taxon>Arthropoda</taxon>
        <taxon>Hexapoda</taxon>
        <taxon>Insecta</taxon>
        <taxon>Pterygota</taxon>
        <taxon>Neoptera</taxon>
        <taxon>Polyneoptera</taxon>
        <taxon>Dictyoptera</taxon>
        <taxon>Blattodea</taxon>
        <taxon>Blaberoidea</taxon>
        <taxon>Blaberidae</taxon>
        <taxon>Diplopterinae</taxon>
        <taxon>Diploptera</taxon>
    </lineage>
</organism>
<evidence type="ECO:0000256" key="1">
    <source>
        <dbReference type="SAM" id="MobiDB-lite"/>
    </source>
</evidence>
<gene>
    <name evidence="2" type="ORF">L9F63_001315</name>
</gene>
<feature type="compositionally biased region" description="Polar residues" evidence="1">
    <location>
        <begin position="99"/>
        <end position="109"/>
    </location>
</feature>
<proteinExistence type="predicted"/>
<reference evidence="2" key="2">
    <citation type="submission" date="2023-05" db="EMBL/GenBank/DDBJ databases">
        <authorList>
            <person name="Fouks B."/>
        </authorList>
    </citation>
    <scope>NUCLEOTIDE SEQUENCE</scope>
    <source>
        <strain evidence="2">Stay&amp;Tobe</strain>
        <tissue evidence="2">Testes</tissue>
    </source>
</reference>
<dbReference type="EMBL" id="JASPKZ010003844">
    <property type="protein sequence ID" value="KAJ9592199.1"/>
    <property type="molecule type" value="Genomic_DNA"/>
</dbReference>
<evidence type="ECO:0000313" key="2">
    <source>
        <dbReference type="EMBL" id="KAJ9592199.1"/>
    </source>
</evidence>
<accession>A0AAD8EJG6</accession>
<feature type="non-terminal residue" evidence="2">
    <location>
        <position position="1"/>
    </location>
</feature>
<feature type="non-terminal residue" evidence="2">
    <location>
        <position position="216"/>
    </location>
</feature>
<reference evidence="2" key="1">
    <citation type="journal article" date="2023" name="IScience">
        <title>Live-bearing cockroach genome reveals convergent evolutionary mechanisms linked to viviparity in insects and beyond.</title>
        <authorList>
            <person name="Fouks B."/>
            <person name="Harrison M.C."/>
            <person name="Mikhailova A.A."/>
            <person name="Marchal E."/>
            <person name="English S."/>
            <person name="Carruthers M."/>
            <person name="Jennings E.C."/>
            <person name="Chiamaka E.L."/>
            <person name="Frigard R.A."/>
            <person name="Pippel M."/>
            <person name="Attardo G.M."/>
            <person name="Benoit J.B."/>
            <person name="Bornberg-Bauer E."/>
            <person name="Tobe S.S."/>
        </authorList>
    </citation>
    <scope>NUCLEOTIDE SEQUENCE</scope>
    <source>
        <strain evidence="2">Stay&amp;Tobe</strain>
    </source>
</reference>
<feature type="compositionally biased region" description="Low complexity" evidence="1">
    <location>
        <begin position="110"/>
        <end position="122"/>
    </location>
</feature>
<comment type="caution">
    <text evidence="2">The sequence shown here is derived from an EMBL/GenBank/DDBJ whole genome shotgun (WGS) entry which is preliminary data.</text>
</comment>
<feature type="region of interest" description="Disordered" evidence="1">
    <location>
        <begin position="93"/>
        <end position="128"/>
    </location>
</feature>
<protein>
    <submittedName>
        <fullName evidence="2">Uncharacterized protein</fullName>
    </submittedName>
</protein>
<dbReference type="Proteomes" id="UP001233999">
    <property type="component" value="Unassembled WGS sequence"/>
</dbReference>
<name>A0AAD8EJG6_DIPPU</name>
<dbReference type="AlphaFoldDB" id="A0AAD8EJG6"/>
<evidence type="ECO:0000313" key="3">
    <source>
        <dbReference type="Proteomes" id="UP001233999"/>
    </source>
</evidence>